<comment type="caution">
    <text evidence="1">The sequence shown here is derived from an EMBL/GenBank/DDBJ whole genome shotgun (WGS) entry which is preliminary data.</text>
</comment>
<dbReference type="Proteomes" id="UP000188551">
    <property type="component" value="Unassembled WGS sequence"/>
</dbReference>
<reference evidence="1 3" key="1">
    <citation type="submission" date="2012-10" db="EMBL/GenBank/DDBJ databases">
        <title>Genome assembly of Amycolatopsis azurea DSM 43854.</title>
        <authorList>
            <person name="Khatri I."/>
            <person name="Kaur I."/>
            <person name="Subramanian S."/>
            <person name="Mayilraj S."/>
        </authorList>
    </citation>
    <scope>NUCLEOTIDE SEQUENCE [LARGE SCALE GENOMIC DNA]</scope>
    <source>
        <strain evidence="1 3">DSM 43854</strain>
    </source>
</reference>
<protein>
    <submittedName>
        <fullName evidence="1">Uncharacterized protein</fullName>
    </submittedName>
</protein>
<dbReference type="EMBL" id="MUXN01000004">
    <property type="protein sequence ID" value="OOC07547.1"/>
    <property type="molecule type" value="Genomic_DNA"/>
</dbReference>
<dbReference type="Proteomes" id="UP000014137">
    <property type="component" value="Unassembled WGS sequence"/>
</dbReference>
<dbReference type="PATRIC" id="fig|1238180.3.peg.389"/>
<sequence>MMSAESRHSLRDGAAELAENLLGQSEYALAGFFLVVADLAAGTGFSAPDACVTIAREIDPLARFQLHKILAQNADRSNRPLWRVLADLVEAEL</sequence>
<evidence type="ECO:0000313" key="1">
    <source>
        <dbReference type="EMBL" id="EMD29633.1"/>
    </source>
</evidence>
<evidence type="ECO:0000313" key="2">
    <source>
        <dbReference type="EMBL" id="OOC07547.1"/>
    </source>
</evidence>
<gene>
    <name evidence="2" type="ORF">B0293_07720</name>
    <name evidence="1" type="ORF">C791_2992</name>
</gene>
<accession>M2PYC7</accession>
<evidence type="ECO:0000313" key="4">
    <source>
        <dbReference type="Proteomes" id="UP000188551"/>
    </source>
</evidence>
<proteinExistence type="predicted"/>
<dbReference type="AlphaFoldDB" id="M2PYC7"/>
<organism evidence="1 3">
    <name type="scientific">Amycolatopsis azurea DSM 43854</name>
    <dbReference type="NCBI Taxonomy" id="1238180"/>
    <lineage>
        <taxon>Bacteria</taxon>
        <taxon>Bacillati</taxon>
        <taxon>Actinomycetota</taxon>
        <taxon>Actinomycetes</taxon>
        <taxon>Pseudonocardiales</taxon>
        <taxon>Pseudonocardiaceae</taxon>
        <taxon>Amycolatopsis</taxon>
    </lineage>
</organism>
<keyword evidence="4" id="KW-1185">Reference proteome</keyword>
<reference evidence="2 4" key="2">
    <citation type="submission" date="2017-02" db="EMBL/GenBank/DDBJ databases">
        <title>Amycolatopsis azurea DSM 43854 draft genome.</title>
        <authorList>
            <person name="Mayilraj S."/>
        </authorList>
    </citation>
    <scope>NUCLEOTIDE SEQUENCE [LARGE SCALE GENOMIC DNA]</scope>
    <source>
        <strain evidence="2 4">DSM 43854</strain>
    </source>
</reference>
<evidence type="ECO:0000313" key="3">
    <source>
        <dbReference type="Proteomes" id="UP000014137"/>
    </source>
</evidence>
<name>M2PYC7_9PSEU</name>
<dbReference type="EMBL" id="ANMG01000003">
    <property type="protein sequence ID" value="EMD29633.1"/>
    <property type="molecule type" value="Genomic_DNA"/>
</dbReference>